<dbReference type="PANTHER" id="PTHR30273:SF2">
    <property type="entry name" value="PROTEIN FECR"/>
    <property type="match status" value="1"/>
</dbReference>
<name>A0ABX0I1W4_9BURK</name>
<sequence>MRWSPPSSACRRRWCRSTWRGCCCSATRCRRRDGAARQADTTGGVPVSCAATGGDDAVAAAAAGWIVRLSADDSAEREAARAGFEAWKAADPRHAAVAARLEAFVDGTRRLGAAAPAQRAARSALGGVLAPTPRRRHLAGAALGLFVAVGIGMLLRLQPATALLADLATGPGELRSSVLADGSRLTLAGGSAVDLGFDAGTRRVSLLQGEVLVEVAKDPARPFVVETAHGRVRALGTRFIVRRDADATLLTMIESSTAASTAPPAAGGETVVVAGQSARLDARGVTLLGAVDAGAAEQAFQHRRLVADDLPLAEVLDVLARHRRGLVRYDRDAIAGIRVSAVLPLDDTDRALQLLQNSFPQLRVRLLSRWLVLVDRPG</sequence>
<accession>A0ABX0I1W4</accession>
<evidence type="ECO:0000313" key="3">
    <source>
        <dbReference type="Proteomes" id="UP000802098"/>
    </source>
</evidence>
<evidence type="ECO:0000259" key="1">
    <source>
        <dbReference type="Pfam" id="PF04773"/>
    </source>
</evidence>
<dbReference type="InterPro" id="IPR012373">
    <property type="entry name" value="Ferrdict_sens_TM"/>
</dbReference>
<dbReference type="PANTHER" id="PTHR30273">
    <property type="entry name" value="PERIPLASMIC SIGNAL SENSOR AND SIGMA FACTOR ACTIVATOR FECR-RELATED"/>
    <property type="match status" value="1"/>
</dbReference>
<dbReference type="PIRSF" id="PIRSF018266">
    <property type="entry name" value="FecR"/>
    <property type="match status" value="1"/>
</dbReference>
<dbReference type="EMBL" id="JAAOCD010000007">
    <property type="protein sequence ID" value="NHK99570.1"/>
    <property type="molecule type" value="Genomic_DNA"/>
</dbReference>
<dbReference type="Gene3D" id="2.60.120.1440">
    <property type="match status" value="1"/>
</dbReference>
<feature type="domain" description="FecR protein" evidence="1">
    <location>
        <begin position="166"/>
        <end position="254"/>
    </location>
</feature>
<comment type="caution">
    <text evidence="2">The sequence shown here is derived from an EMBL/GenBank/DDBJ whole genome shotgun (WGS) entry which is preliminary data.</text>
</comment>
<dbReference type="InterPro" id="IPR006860">
    <property type="entry name" value="FecR"/>
</dbReference>
<proteinExistence type="predicted"/>
<dbReference type="Pfam" id="PF04773">
    <property type="entry name" value="FecR"/>
    <property type="match status" value="1"/>
</dbReference>
<keyword evidence="3" id="KW-1185">Reference proteome</keyword>
<reference evidence="2 3" key="1">
    <citation type="submission" date="2020-03" db="EMBL/GenBank/DDBJ databases">
        <title>Rubrivivax benzoatilyticus JA2 (sequenced after 10 years sub-culturing).</title>
        <authorList>
            <person name="Gupta D."/>
            <person name="Chintalapati S."/>
            <person name="Chintalapati V.R."/>
        </authorList>
    </citation>
    <scope>NUCLEOTIDE SEQUENCE [LARGE SCALE GENOMIC DNA]</scope>
    <source>
        <strain evidence="2 3">JA2-Mal</strain>
    </source>
</reference>
<dbReference type="Proteomes" id="UP000802098">
    <property type="component" value="Unassembled WGS sequence"/>
</dbReference>
<gene>
    <name evidence="2" type="ORF">G7087_14375</name>
</gene>
<organism evidence="2 3">
    <name type="scientific">Rubrivivax benzoatilyticus</name>
    <dbReference type="NCBI Taxonomy" id="316997"/>
    <lineage>
        <taxon>Bacteria</taxon>
        <taxon>Pseudomonadati</taxon>
        <taxon>Pseudomonadota</taxon>
        <taxon>Betaproteobacteria</taxon>
        <taxon>Burkholderiales</taxon>
        <taxon>Sphaerotilaceae</taxon>
        <taxon>Rubrivivax</taxon>
    </lineage>
</organism>
<evidence type="ECO:0000313" key="2">
    <source>
        <dbReference type="EMBL" id="NHK99570.1"/>
    </source>
</evidence>
<protein>
    <submittedName>
        <fullName evidence="2">DUF4880 domain-containing protein</fullName>
    </submittedName>
</protein>